<feature type="region of interest" description="Disordered" evidence="1">
    <location>
        <begin position="32"/>
        <end position="92"/>
    </location>
</feature>
<protein>
    <submittedName>
        <fullName evidence="2">Uncharacterized protein</fullName>
    </submittedName>
</protein>
<evidence type="ECO:0000313" key="2">
    <source>
        <dbReference type="EMBL" id="MPM42343.1"/>
    </source>
</evidence>
<accession>A0A644ZUL1</accession>
<dbReference type="EMBL" id="VSSQ01009694">
    <property type="protein sequence ID" value="MPM42343.1"/>
    <property type="molecule type" value="Genomic_DNA"/>
</dbReference>
<comment type="caution">
    <text evidence="2">The sequence shown here is derived from an EMBL/GenBank/DDBJ whole genome shotgun (WGS) entry which is preliminary data.</text>
</comment>
<evidence type="ECO:0000256" key="1">
    <source>
        <dbReference type="SAM" id="MobiDB-lite"/>
    </source>
</evidence>
<feature type="compositionally biased region" description="Basic residues" evidence="1">
    <location>
        <begin position="57"/>
        <end position="81"/>
    </location>
</feature>
<feature type="region of interest" description="Disordered" evidence="1">
    <location>
        <begin position="160"/>
        <end position="186"/>
    </location>
</feature>
<proteinExistence type="predicted"/>
<dbReference type="AlphaFoldDB" id="A0A644ZUL1"/>
<sequence>MAGGDEYRKFVRIHRLVGRHAHDVQVDGVQRELGQDSRQNGRNTQSGVQQSGTQTRQHARKNGRQNRRPRGPARQNKHGGHRASGSKGAVHRQIGDVQQTEGNVYAQSHDAPDDALSDAAGQALHKINRIQRSKICRDLHGSSPVSLFCSATGEWGVDTPFLHRRSPAGTRRPPRPGGKTGKYRTV</sequence>
<reference evidence="2" key="1">
    <citation type="submission" date="2019-08" db="EMBL/GenBank/DDBJ databases">
        <authorList>
            <person name="Kucharzyk K."/>
            <person name="Murdoch R.W."/>
            <person name="Higgins S."/>
            <person name="Loffler F."/>
        </authorList>
    </citation>
    <scope>NUCLEOTIDE SEQUENCE</scope>
</reference>
<gene>
    <name evidence="2" type="ORF">SDC9_89008</name>
</gene>
<name>A0A644ZUL1_9ZZZZ</name>
<organism evidence="2">
    <name type="scientific">bioreactor metagenome</name>
    <dbReference type="NCBI Taxonomy" id="1076179"/>
    <lineage>
        <taxon>unclassified sequences</taxon>
        <taxon>metagenomes</taxon>
        <taxon>ecological metagenomes</taxon>
    </lineage>
</organism>
<feature type="compositionally biased region" description="Low complexity" evidence="1">
    <location>
        <begin position="44"/>
        <end position="56"/>
    </location>
</feature>